<name>A0ABU2JGX7_9ACTN</name>
<comment type="caution">
    <text evidence="1">The sequence shown here is derived from an EMBL/GenBank/DDBJ whole genome shotgun (WGS) entry which is preliminary data.</text>
</comment>
<accession>A0ABU2JGX7</accession>
<evidence type="ECO:0000313" key="1">
    <source>
        <dbReference type="EMBL" id="MDT0264242.1"/>
    </source>
</evidence>
<protein>
    <submittedName>
        <fullName evidence="1">Uncharacterized protein</fullName>
    </submittedName>
</protein>
<gene>
    <name evidence="1" type="ORF">RM423_23010</name>
</gene>
<proteinExistence type="predicted"/>
<dbReference type="EMBL" id="JAVREH010000080">
    <property type="protein sequence ID" value="MDT0264242.1"/>
    <property type="molecule type" value="Genomic_DNA"/>
</dbReference>
<dbReference type="RefSeq" id="WP_311425384.1">
    <property type="nucleotide sequence ID" value="NZ_JAVREH010000080.1"/>
</dbReference>
<reference evidence="2" key="1">
    <citation type="submission" date="2023-07" db="EMBL/GenBank/DDBJ databases">
        <title>30 novel species of actinomycetes from the DSMZ collection.</title>
        <authorList>
            <person name="Nouioui I."/>
        </authorList>
    </citation>
    <scope>NUCLEOTIDE SEQUENCE [LARGE SCALE GENOMIC DNA]</scope>
    <source>
        <strain evidence="2">DSM 44399</strain>
    </source>
</reference>
<evidence type="ECO:0000313" key="2">
    <source>
        <dbReference type="Proteomes" id="UP001183176"/>
    </source>
</evidence>
<keyword evidence="2" id="KW-1185">Reference proteome</keyword>
<organism evidence="1 2">
    <name type="scientific">Jatrophihabitans lederbergiae</name>
    <dbReference type="NCBI Taxonomy" id="3075547"/>
    <lineage>
        <taxon>Bacteria</taxon>
        <taxon>Bacillati</taxon>
        <taxon>Actinomycetota</taxon>
        <taxon>Actinomycetes</taxon>
        <taxon>Jatrophihabitantales</taxon>
        <taxon>Jatrophihabitantaceae</taxon>
        <taxon>Jatrophihabitans</taxon>
    </lineage>
</organism>
<dbReference type="Proteomes" id="UP001183176">
    <property type="component" value="Unassembled WGS sequence"/>
</dbReference>
<sequence>MTEAEAADYVSAAMKLLIEQPESCKRRASPYDIELAAASNAAGVVAIQPVEAVPRRLTEVTGVERLPVASSTLIDGSRVIGGRDGALAMRIRGRFLSGSSAGRW</sequence>